<organism evidence="2 3">
    <name type="scientific">Candidatus Wirthbacteria bacterium CG2_30_54_11</name>
    <dbReference type="NCBI Taxonomy" id="1817892"/>
    <lineage>
        <taxon>Bacteria</taxon>
        <taxon>Candidatus Wirthbacteria</taxon>
    </lineage>
</organism>
<protein>
    <submittedName>
        <fullName evidence="2">Uncharacterized protein</fullName>
    </submittedName>
</protein>
<feature type="transmembrane region" description="Helical" evidence="1">
    <location>
        <begin position="12"/>
        <end position="34"/>
    </location>
</feature>
<reference evidence="2 3" key="1">
    <citation type="journal article" date="2016" name="Environ. Microbiol.">
        <title>Genomic resolution of a cold subsurface aquifer community provides metabolic insights for novel microbes adapted to high CO concentrations.</title>
        <authorList>
            <person name="Probst A.J."/>
            <person name="Castelle C.J."/>
            <person name="Singh A."/>
            <person name="Brown C.T."/>
            <person name="Anantharaman K."/>
            <person name="Sharon I."/>
            <person name="Hug L.A."/>
            <person name="Burstein D."/>
            <person name="Emerson J.B."/>
            <person name="Thomas B.C."/>
            <person name="Banfield J.F."/>
        </authorList>
    </citation>
    <scope>NUCLEOTIDE SEQUENCE [LARGE SCALE GENOMIC DNA]</scope>
    <source>
        <strain evidence="2">CG2_30_54_11</strain>
    </source>
</reference>
<comment type="caution">
    <text evidence="2">The sequence shown here is derived from an EMBL/GenBank/DDBJ whole genome shotgun (WGS) entry which is preliminary data.</text>
</comment>
<evidence type="ECO:0000313" key="2">
    <source>
        <dbReference type="EMBL" id="OIP97560.1"/>
    </source>
</evidence>
<dbReference type="STRING" id="1817892.AUK40_02890"/>
<feature type="transmembrane region" description="Helical" evidence="1">
    <location>
        <begin position="40"/>
        <end position="62"/>
    </location>
</feature>
<dbReference type="Proteomes" id="UP000183245">
    <property type="component" value="Unassembled WGS sequence"/>
</dbReference>
<gene>
    <name evidence="2" type="ORF">AUK40_02890</name>
</gene>
<dbReference type="EMBL" id="MNZT01000052">
    <property type="protein sequence ID" value="OIP97560.1"/>
    <property type="molecule type" value="Genomic_DNA"/>
</dbReference>
<feature type="transmembrane region" description="Helical" evidence="1">
    <location>
        <begin position="74"/>
        <end position="90"/>
    </location>
</feature>
<accession>A0A1J5J237</accession>
<proteinExistence type="predicted"/>
<evidence type="ECO:0000256" key="1">
    <source>
        <dbReference type="SAM" id="Phobius"/>
    </source>
</evidence>
<sequence>MTDLIDRLIKKIPLYRLTLYYLENLCILAVLLGWTGRMGYSGFSILSSMAVVLVSCFIANAIGVSVTGARSNRDAVTIAALIIALIAPPAVSFGEYSFLVVLSILAMASKYILTLGKRHIFNPVALAAVIASFIGTRTAVWWVGVGPMVPLVIAGGILIARKFRREDMVTAFFLTSTGGIMLSYLLQGMSLSAFFSDLAFHSPLFFLGFVMLTDPKNAPARRRAQIIYGIVVGLLFIPQVHIFGIASSPEMALVAGNLIFLASRLKLTAASTA</sequence>
<feature type="transmembrane region" description="Helical" evidence="1">
    <location>
        <begin position="226"/>
        <end position="246"/>
    </location>
</feature>
<keyword evidence="1" id="KW-1133">Transmembrane helix</keyword>
<evidence type="ECO:0000313" key="3">
    <source>
        <dbReference type="Proteomes" id="UP000183245"/>
    </source>
</evidence>
<dbReference type="AlphaFoldDB" id="A0A1J5J237"/>
<keyword evidence="1" id="KW-0812">Transmembrane</keyword>
<name>A0A1J5J237_9BACT</name>
<feature type="transmembrane region" description="Helical" evidence="1">
    <location>
        <begin position="141"/>
        <end position="160"/>
    </location>
</feature>
<feature type="transmembrane region" description="Helical" evidence="1">
    <location>
        <begin position="167"/>
        <end position="186"/>
    </location>
</feature>
<feature type="transmembrane region" description="Helical" evidence="1">
    <location>
        <begin position="198"/>
        <end position="214"/>
    </location>
</feature>
<keyword evidence="1" id="KW-0472">Membrane</keyword>